<protein>
    <submittedName>
        <fullName evidence="2">Secretion/DNA translocation related TadE-like protein</fullName>
    </submittedName>
</protein>
<comment type="caution">
    <text evidence="2">The sequence shown here is derived from an EMBL/GenBank/DDBJ whole genome shotgun (WGS) entry which is preliminary data.</text>
</comment>
<organism evidence="2 3">
    <name type="scientific">Brevibacterium celere</name>
    <dbReference type="NCBI Taxonomy" id="225845"/>
    <lineage>
        <taxon>Bacteria</taxon>
        <taxon>Bacillati</taxon>
        <taxon>Actinomycetota</taxon>
        <taxon>Actinomycetes</taxon>
        <taxon>Micrococcales</taxon>
        <taxon>Brevibacteriaceae</taxon>
        <taxon>Brevibacterium</taxon>
    </lineage>
</organism>
<proteinExistence type="predicted"/>
<dbReference type="Pfam" id="PF13400">
    <property type="entry name" value="Tad"/>
    <property type="match status" value="1"/>
</dbReference>
<gene>
    <name evidence="2" type="ORF">DFO65_11010</name>
</gene>
<dbReference type="InterPro" id="IPR028087">
    <property type="entry name" value="Tad_N"/>
</dbReference>
<accession>A0A366IH62</accession>
<keyword evidence="3" id="KW-1185">Reference proteome</keyword>
<name>A0A366IH62_9MICO</name>
<evidence type="ECO:0000313" key="3">
    <source>
        <dbReference type="Proteomes" id="UP000253509"/>
    </source>
</evidence>
<dbReference type="NCBIfam" id="TIGR03816">
    <property type="entry name" value="tadE_like_DECH"/>
    <property type="match status" value="1"/>
</dbReference>
<reference evidence="2 3" key="1">
    <citation type="submission" date="2018-06" db="EMBL/GenBank/DDBJ databases">
        <title>Freshwater and sediment microbial communities from various areas in North America, analyzing microbe dynamics in response to fracking.</title>
        <authorList>
            <person name="Lamendella R."/>
        </authorList>
    </citation>
    <scope>NUCLEOTIDE SEQUENCE [LARGE SCALE GENOMIC DNA]</scope>
    <source>
        <strain evidence="2 3">3b_TX</strain>
    </source>
</reference>
<sequence>MTTIVTGVCALILVVVTALGGLTQAFVAHSSAQSAADLAALAAADVVRGLAPGDACEAAREVAQRNGATMRDCLASTSEQSAFVEVEVEIPGPLPGVREKAVAGR</sequence>
<dbReference type="Proteomes" id="UP000253509">
    <property type="component" value="Unassembled WGS sequence"/>
</dbReference>
<evidence type="ECO:0000313" key="2">
    <source>
        <dbReference type="EMBL" id="RBP69854.1"/>
    </source>
</evidence>
<evidence type="ECO:0000259" key="1">
    <source>
        <dbReference type="Pfam" id="PF13400"/>
    </source>
</evidence>
<dbReference type="InterPro" id="IPR021202">
    <property type="entry name" value="Rv3654c-like"/>
</dbReference>
<dbReference type="EMBL" id="QNSB01000010">
    <property type="protein sequence ID" value="RBP69854.1"/>
    <property type="molecule type" value="Genomic_DNA"/>
</dbReference>
<dbReference type="AlphaFoldDB" id="A0A366IH62"/>
<dbReference type="RefSeq" id="WP_113904943.1">
    <property type="nucleotide sequence ID" value="NZ_QNSB01000010.1"/>
</dbReference>
<feature type="domain" description="Putative Flp pilus-assembly TadG-like N-terminal" evidence="1">
    <location>
        <begin position="3"/>
        <end position="45"/>
    </location>
</feature>